<comment type="subunit">
    <text evidence="4 12">The complex is composed of two ATP-binding proteins (PstB), two transmembrane proteins (PstC and PstA) and a solute-binding protein (PstS).</text>
</comment>
<keyword evidence="8 12" id="KW-0732">Signal</keyword>
<evidence type="ECO:0000256" key="12">
    <source>
        <dbReference type="RuleBase" id="RU367119"/>
    </source>
</evidence>
<organism evidence="15 16">
    <name type="scientific">Lederbergia citrisecunda</name>
    <dbReference type="NCBI Taxonomy" id="2833583"/>
    <lineage>
        <taxon>Bacteria</taxon>
        <taxon>Bacillati</taxon>
        <taxon>Bacillota</taxon>
        <taxon>Bacilli</taxon>
        <taxon>Bacillales</taxon>
        <taxon>Bacillaceae</taxon>
        <taxon>Lederbergia</taxon>
    </lineage>
</organism>
<evidence type="ECO:0000256" key="5">
    <source>
        <dbReference type="ARBA" id="ARBA00022448"/>
    </source>
</evidence>
<comment type="function">
    <text evidence="1">Part of the ABC transporter complex PstSACB involved in phosphate import.</text>
</comment>
<evidence type="ECO:0000256" key="7">
    <source>
        <dbReference type="ARBA" id="ARBA00022592"/>
    </source>
</evidence>
<dbReference type="Gene3D" id="3.40.190.10">
    <property type="entry name" value="Periplasmic binding protein-like II"/>
    <property type="match status" value="2"/>
</dbReference>
<comment type="function">
    <text evidence="12">Involved in the system for phosphate transport across the cytoplasmic membrane.</text>
</comment>
<dbReference type="PROSITE" id="PS51257">
    <property type="entry name" value="PROKAR_LIPOPROTEIN"/>
    <property type="match status" value="1"/>
</dbReference>
<evidence type="ECO:0000313" key="15">
    <source>
        <dbReference type="EMBL" id="MBS4200340.1"/>
    </source>
</evidence>
<evidence type="ECO:0000256" key="8">
    <source>
        <dbReference type="ARBA" id="ARBA00022729"/>
    </source>
</evidence>
<comment type="caution">
    <text evidence="15">The sequence shown here is derived from an EMBL/GenBank/DDBJ whole genome shotgun (WGS) entry which is preliminary data.</text>
</comment>
<dbReference type="EMBL" id="JAGYPJ010000001">
    <property type="protein sequence ID" value="MBS4200340.1"/>
    <property type="molecule type" value="Genomic_DNA"/>
</dbReference>
<dbReference type="RefSeq" id="WP_213110931.1">
    <property type="nucleotide sequence ID" value="NZ_JAGYPJ010000001.1"/>
</dbReference>
<dbReference type="NCBIfam" id="TIGR02136">
    <property type="entry name" value="ptsS_2"/>
    <property type="match status" value="1"/>
</dbReference>
<evidence type="ECO:0000259" key="14">
    <source>
        <dbReference type="Pfam" id="PF12849"/>
    </source>
</evidence>
<feature type="compositionally biased region" description="Basic and acidic residues" evidence="13">
    <location>
        <begin position="43"/>
        <end position="52"/>
    </location>
</feature>
<feature type="compositionally biased region" description="Low complexity" evidence="13">
    <location>
        <begin position="24"/>
        <end position="38"/>
    </location>
</feature>
<dbReference type="InterPro" id="IPR011862">
    <property type="entry name" value="Phos-bd"/>
</dbReference>
<dbReference type="PANTHER" id="PTHR30570:SF4">
    <property type="entry name" value="PHOSPHATE-BINDING PROTEIN PSTS 1"/>
    <property type="match status" value="1"/>
</dbReference>
<dbReference type="Proteomes" id="UP000682713">
    <property type="component" value="Unassembled WGS sequence"/>
</dbReference>
<dbReference type="GO" id="GO:0006817">
    <property type="term" value="P:phosphate ion transport"/>
    <property type="evidence" value="ECO:0007669"/>
    <property type="project" value="UniProtKB-UniRule"/>
</dbReference>
<feature type="region of interest" description="Disordered" evidence="13">
    <location>
        <begin position="24"/>
        <end position="55"/>
    </location>
</feature>
<evidence type="ECO:0000256" key="9">
    <source>
        <dbReference type="ARBA" id="ARBA00023136"/>
    </source>
</evidence>
<evidence type="ECO:0000256" key="13">
    <source>
        <dbReference type="SAM" id="MobiDB-lite"/>
    </source>
</evidence>
<keyword evidence="16" id="KW-1185">Reference proteome</keyword>
<keyword evidence="11 12" id="KW-0449">Lipoprotein</keyword>
<sequence>MKKQVFAILAFVFMFTLALAGCGNSQPESNSSQQPNNETPAPAEKDKQEEAKGTVTGSITAVGSSAMQLLVEAAAQQFSAENPGAVINVQGGGSGTGLSKISEGAVDIGNSDVFAEEKEGIPADKIVDHKVAVVGMGPVVHPEVGVKNITQDQLVDIFTGKIKNWKEVGGEDIKISVINRPQGSGTRATFEKFGLKGAESMEALEQESSGTVRTIVSETKGAISYLAFSYFDDSILPLSIDGNEPTQENVESDTWKIWAYQHMYTNGEAKDLTKAFIDYILSDDVQNSLLGEMGYLPVSGMKVERDAEGNVK</sequence>
<feature type="chain" id="PRO_5039754478" description="Phosphate-binding protein" evidence="12">
    <location>
        <begin position="21"/>
        <end position="312"/>
    </location>
</feature>
<protein>
    <recommendedName>
        <fullName evidence="12">Phosphate-binding protein</fullName>
    </recommendedName>
</protein>
<reference evidence="15 16" key="1">
    <citation type="submission" date="2021-05" db="EMBL/GenBank/DDBJ databases">
        <title>Novel Bacillus species.</title>
        <authorList>
            <person name="Liu G."/>
        </authorList>
    </citation>
    <scope>NUCLEOTIDE SEQUENCE [LARGE SCALE GENOMIC DNA]</scope>
    <source>
        <strain evidence="15 16">FJAT-49732</strain>
    </source>
</reference>
<dbReference type="InterPro" id="IPR024370">
    <property type="entry name" value="PBP_domain"/>
</dbReference>
<dbReference type="GO" id="GO:0005886">
    <property type="term" value="C:plasma membrane"/>
    <property type="evidence" value="ECO:0007669"/>
    <property type="project" value="UniProtKB-SubCell"/>
</dbReference>
<evidence type="ECO:0000256" key="2">
    <source>
        <dbReference type="ARBA" id="ARBA00004193"/>
    </source>
</evidence>
<dbReference type="Pfam" id="PF12849">
    <property type="entry name" value="PBP_like_2"/>
    <property type="match status" value="1"/>
</dbReference>
<proteinExistence type="inferred from homology"/>
<evidence type="ECO:0000256" key="4">
    <source>
        <dbReference type="ARBA" id="ARBA00011529"/>
    </source>
</evidence>
<keyword evidence="5 12" id="KW-0813">Transport</keyword>
<comment type="similarity">
    <text evidence="3 12">Belongs to the PstS family.</text>
</comment>
<evidence type="ECO:0000256" key="1">
    <source>
        <dbReference type="ARBA" id="ARBA00002841"/>
    </source>
</evidence>
<keyword evidence="9" id="KW-0472">Membrane</keyword>
<comment type="subcellular location">
    <subcellularLocation>
        <location evidence="2 12">Cell membrane</location>
        <topology evidence="2 12">Lipid-anchor</topology>
    </subcellularLocation>
</comment>
<evidence type="ECO:0000256" key="11">
    <source>
        <dbReference type="ARBA" id="ARBA00023288"/>
    </source>
</evidence>
<evidence type="ECO:0000256" key="6">
    <source>
        <dbReference type="ARBA" id="ARBA00022475"/>
    </source>
</evidence>
<evidence type="ECO:0000313" key="16">
    <source>
        <dbReference type="Proteomes" id="UP000682713"/>
    </source>
</evidence>
<dbReference type="AlphaFoldDB" id="A0A942TLH1"/>
<feature type="signal peptide" evidence="12">
    <location>
        <begin position="1"/>
        <end position="20"/>
    </location>
</feature>
<dbReference type="SUPFAM" id="SSF53850">
    <property type="entry name" value="Periplasmic binding protein-like II"/>
    <property type="match status" value="1"/>
</dbReference>
<dbReference type="InterPro" id="IPR050811">
    <property type="entry name" value="Phosphate_ABC_transporter"/>
</dbReference>
<feature type="domain" description="PBP" evidence="14">
    <location>
        <begin position="50"/>
        <end position="284"/>
    </location>
</feature>
<keyword evidence="7 12" id="KW-0592">Phosphate transport</keyword>
<keyword evidence="6 12" id="KW-1003">Cell membrane</keyword>
<evidence type="ECO:0000256" key="3">
    <source>
        <dbReference type="ARBA" id="ARBA00008725"/>
    </source>
</evidence>
<accession>A0A942TLH1</accession>
<evidence type="ECO:0000256" key="10">
    <source>
        <dbReference type="ARBA" id="ARBA00023139"/>
    </source>
</evidence>
<dbReference type="GO" id="GO:0042301">
    <property type="term" value="F:phosphate ion binding"/>
    <property type="evidence" value="ECO:0007669"/>
    <property type="project" value="UniProtKB-UniRule"/>
</dbReference>
<dbReference type="CDD" id="cd13653">
    <property type="entry name" value="PBP2_phosphate_like_1"/>
    <property type="match status" value="1"/>
</dbReference>
<gene>
    <name evidence="15" type="ORF">KHA93_11930</name>
</gene>
<keyword evidence="10 12" id="KW-0564">Palmitate</keyword>
<dbReference type="PANTHER" id="PTHR30570">
    <property type="entry name" value="PERIPLASMIC PHOSPHATE BINDING COMPONENT OF PHOSPHATE ABC TRANSPORTER"/>
    <property type="match status" value="1"/>
</dbReference>
<name>A0A942TLH1_9BACI</name>